<evidence type="ECO:0000256" key="1">
    <source>
        <dbReference type="ARBA" id="ARBA00023239"/>
    </source>
</evidence>
<dbReference type="SUPFAM" id="SSF53697">
    <property type="entry name" value="SIS domain"/>
    <property type="match status" value="1"/>
</dbReference>
<protein>
    <recommendedName>
        <fullName evidence="3">N-acetylmuramic acid 6-phosphate etherase</fullName>
        <shortName evidence="3">MurNAc-6-P etherase</shortName>
        <ecNumber evidence="3">4.2.1.126</ecNumber>
    </recommendedName>
    <alternativeName>
        <fullName evidence="3">N-acetylmuramic acid 6-phosphate hydrolase</fullName>
    </alternativeName>
    <alternativeName>
        <fullName evidence="3">N-acetylmuramic acid 6-phosphate lyase</fullName>
    </alternativeName>
</protein>
<dbReference type="InterPro" id="IPR046348">
    <property type="entry name" value="SIS_dom_sf"/>
</dbReference>
<comment type="subunit">
    <text evidence="3">Homodimer.</text>
</comment>
<dbReference type="Gene3D" id="1.10.8.1080">
    <property type="match status" value="1"/>
</dbReference>
<dbReference type="InterPro" id="IPR001347">
    <property type="entry name" value="SIS_dom"/>
</dbReference>
<dbReference type="InterPro" id="IPR005486">
    <property type="entry name" value="Glucokinase_regulatory_CS"/>
</dbReference>
<dbReference type="NCBIfam" id="NF003915">
    <property type="entry name" value="PRK05441.1"/>
    <property type="match status" value="1"/>
</dbReference>
<comment type="pathway">
    <text evidence="3">Amino-sugar metabolism; N-acetylmuramate degradation.</text>
</comment>
<reference evidence="6" key="1">
    <citation type="journal article" date="2019" name="Int. J. Syst. Evol. Microbiol.">
        <title>The Global Catalogue of Microorganisms (GCM) 10K type strain sequencing project: providing services to taxonomists for standard genome sequencing and annotation.</title>
        <authorList>
            <consortium name="The Broad Institute Genomics Platform"/>
            <consortium name="The Broad Institute Genome Sequencing Center for Infectious Disease"/>
            <person name="Wu L."/>
            <person name="Ma J."/>
        </authorList>
    </citation>
    <scope>NUCLEOTIDE SEQUENCE [LARGE SCALE GENOMIC DNA]</scope>
    <source>
        <strain evidence="6">JCM 14718</strain>
    </source>
</reference>
<dbReference type="Proteomes" id="UP001500618">
    <property type="component" value="Unassembled WGS sequence"/>
</dbReference>
<name>A0ABP4TEU3_9ACTN</name>
<keyword evidence="1 3" id="KW-0456">Lyase</keyword>
<keyword evidence="2 3" id="KW-0119">Carbohydrate metabolism</keyword>
<dbReference type="Pfam" id="PF22645">
    <property type="entry name" value="GKRP_SIS_N"/>
    <property type="match status" value="1"/>
</dbReference>
<comment type="miscellaneous">
    <text evidence="3">A lyase-type mechanism (elimination/hydration) is suggested for the cleavage of the lactyl ether bond of MurNAc 6-phosphate, with the formation of an alpha,beta-unsaturated aldehyde intermediate with (E)-stereochemistry, followed by the syn addition of water to give product.</text>
</comment>
<evidence type="ECO:0000259" key="4">
    <source>
        <dbReference type="PROSITE" id="PS51464"/>
    </source>
</evidence>
<evidence type="ECO:0000256" key="2">
    <source>
        <dbReference type="ARBA" id="ARBA00023277"/>
    </source>
</evidence>
<dbReference type="NCBIfam" id="NF009222">
    <property type="entry name" value="PRK12570.1"/>
    <property type="match status" value="1"/>
</dbReference>
<dbReference type="InterPro" id="IPR005488">
    <property type="entry name" value="Etherase_MurQ"/>
</dbReference>
<evidence type="ECO:0000313" key="5">
    <source>
        <dbReference type="EMBL" id="GAA1686508.1"/>
    </source>
</evidence>
<dbReference type="CDD" id="cd05007">
    <property type="entry name" value="SIS_Etherase"/>
    <property type="match status" value="1"/>
</dbReference>
<dbReference type="NCBIfam" id="TIGR00274">
    <property type="entry name" value="N-acetylmuramic acid 6-phosphate etherase"/>
    <property type="match status" value="1"/>
</dbReference>
<keyword evidence="6" id="KW-1185">Reference proteome</keyword>
<dbReference type="EMBL" id="BAAANY010000014">
    <property type="protein sequence ID" value="GAA1686508.1"/>
    <property type="molecule type" value="Genomic_DNA"/>
</dbReference>
<sequence length="315" mass="32425">MTAAPRIAPEAVSFASPTELRNPRTVEIDRLDTLDVLRMINEEDSTVANAVAAVLPQLARAVDYAVASLRAGHRVHYVGAGTSGRLGALDAAELLPTFALEPGRVVAHIAGGPAAMLRAVEEVEDDPAAGRADLAGVEPGDLVIGLAASGRTPYVIGALAAATEVGAATVLISANPQSEYRDSVDVNVALNTGPEVIAGSTRMKAGTAQKLALNAFSTAVMIRLGRTYSNLMVHVAATNDKLRGRLIRVLVQATGLSESVCTQALEDSDGEVKTALVVLLTGSPVKASRDALAAAHGVVRDAISAVDTAHPVEGH</sequence>
<dbReference type="PROSITE" id="PS51464">
    <property type="entry name" value="SIS"/>
    <property type="match status" value="1"/>
</dbReference>
<comment type="function">
    <text evidence="3">Specifically catalyzes the cleavage of the D-lactyl ether substituent of MurNAc 6-phosphate, producing GlcNAc 6-phosphate and D-lactate.</text>
</comment>
<gene>
    <name evidence="3" type="primary">murQ</name>
    <name evidence="5" type="ORF">GCM10009765_40000</name>
</gene>
<dbReference type="RefSeq" id="WP_344311751.1">
    <property type="nucleotide sequence ID" value="NZ_BAAANY010000014.1"/>
</dbReference>
<dbReference type="InterPro" id="IPR040190">
    <property type="entry name" value="MURQ/GCKR"/>
</dbReference>
<dbReference type="PANTHER" id="PTHR10088">
    <property type="entry name" value="GLUCOKINASE REGULATORY PROTEIN"/>
    <property type="match status" value="1"/>
</dbReference>
<feature type="domain" description="SIS" evidence="4">
    <location>
        <begin position="65"/>
        <end position="226"/>
    </location>
</feature>
<dbReference type="PANTHER" id="PTHR10088:SF4">
    <property type="entry name" value="GLUCOKINASE REGULATORY PROTEIN"/>
    <property type="match status" value="1"/>
</dbReference>
<feature type="active site" description="Proton donor" evidence="3">
    <location>
        <position position="93"/>
    </location>
</feature>
<proteinExistence type="inferred from homology"/>
<organism evidence="5 6">
    <name type="scientific">Fodinicola feengrottensis</name>
    <dbReference type="NCBI Taxonomy" id="435914"/>
    <lineage>
        <taxon>Bacteria</taxon>
        <taxon>Bacillati</taxon>
        <taxon>Actinomycetota</taxon>
        <taxon>Actinomycetes</taxon>
        <taxon>Mycobacteriales</taxon>
        <taxon>Fodinicola</taxon>
    </lineage>
</organism>
<dbReference type="PROSITE" id="PS01272">
    <property type="entry name" value="GCKR"/>
    <property type="match status" value="1"/>
</dbReference>
<dbReference type="Gene3D" id="3.40.50.10490">
    <property type="entry name" value="Glucose-6-phosphate isomerase like protein, domain 1"/>
    <property type="match status" value="1"/>
</dbReference>
<comment type="similarity">
    <text evidence="3">Belongs to the GCKR-like family. MurNAc-6-P etherase subfamily.</text>
</comment>
<feature type="active site" evidence="3">
    <location>
        <position position="124"/>
    </location>
</feature>
<comment type="caution">
    <text evidence="5">The sequence shown here is derived from an EMBL/GenBank/DDBJ whole genome shotgun (WGS) entry which is preliminary data.</text>
</comment>
<comment type="catalytic activity">
    <reaction evidence="3">
        <text>N-acetyl-D-muramate 6-phosphate + H2O = N-acetyl-D-glucosamine 6-phosphate + (R)-lactate</text>
        <dbReference type="Rhea" id="RHEA:26410"/>
        <dbReference type="ChEBI" id="CHEBI:15377"/>
        <dbReference type="ChEBI" id="CHEBI:16004"/>
        <dbReference type="ChEBI" id="CHEBI:57513"/>
        <dbReference type="ChEBI" id="CHEBI:58722"/>
        <dbReference type="EC" id="4.2.1.126"/>
    </reaction>
</comment>
<accession>A0ABP4TEU3</accession>
<dbReference type="HAMAP" id="MF_00068">
    <property type="entry name" value="MurQ"/>
    <property type="match status" value="1"/>
</dbReference>
<evidence type="ECO:0000313" key="6">
    <source>
        <dbReference type="Proteomes" id="UP001500618"/>
    </source>
</evidence>
<dbReference type="EC" id="4.2.1.126" evidence="3"/>
<evidence type="ECO:0000256" key="3">
    <source>
        <dbReference type="HAMAP-Rule" id="MF_00068"/>
    </source>
</evidence>